<dbReference type="EMBL" id="JAGEUA010000010">
    <property type="protein sequence ID" value="KAL0964708.1"/>
    <property type="molecule type" value="Genomic_DNA"/>
</dbReference>
<dbReference type="AlphaFoldDB" id="A0ABD0WQ26"/>
<keyword evidence="2" id="KW-0812">Transmembrane</keyword>
<dbReference type="SUPFAM" id="SSF103473">
    <property type="entry name" value="MFS general substrate transporter"/>
    <property type="match status" value="1"/>
</dbReference>
<protein>
    <recommendedName>
        <fullName evidence="3">Major facilitator superfamily (MFS) profile domain-containing protein</fullName>
    </recommendedName>
</protein>
<evidence type="ECO:0000313" key="4">
    <source>
        <dbReference type="EMBL" id="KAL0964708.1"/>
    </source>
</evidence>
<dbReference type="PROSITE" id="PS50850">
    <property type="entry name" value="MFS"/>
    <property type="match status" value="1"/>
</dbReference>
<dbReference type="Proteomes" id="UP001557470">
    <property type="component" value="Unassembled WGS sequence"/>
</dbReference>
<dbReference type="InterPro" id="IPR011701">
    <property type="entry name" value="MFS"/>
</dbReference>
<feature type="transmembrane region" description="Helical" evidence="2">
    <location>
        <begin position="209"/>
        <end position="230"/>
    </location>
</feature>
<comment type="caution">
    <text evidence="4">The sequence shown here is derived from an EMBL/GenBank/DDBJ whole genome shotgun (WGS) entry which is preliminary data.</text>
</comment>
<organism evidence="4 5">
    <name type="scientific">Umbra pygmaea</name>
    <name type="common">Eastern mudminnow</name>
    <dbReference type="NCBI Taxonomy" id="75934"/>
    <lineage>
        <taxon>Eukaryota</taxon>
        <taxon>Metazoa</taxon>
        <taxon>Chordata</taxon>
        <taxon>Craniata</taxon>
        <taxon>Vertebrata</taxon>
        <taxon>Euteleostomi</taxon>
        <taxon>Actinopterygii</taxon>
        <taxon>Neopterygii</taxon>
        <taxon>Teleostei</taxon>
        <taxon>Protacanthopterygii</taxon>
        <taxon>Esociformes</taxon>
        <taxon>Umbridae</taxon>
        <taxon>Umbra</taxon>
    </lineage>
</organism>
<keyword evidence="2" id="KW-0472">Membrane</keyword>
<dbReference type="InterPro" id="IPR020846">
    <property type="entry name" value="MFS_dom"/>
</dbReference>
<evidence type="ECO:0000259" key="3">
    <source>
        <dbReference type="PROSITE" id="PS50850"/>
    </source>
</evidence>
<dbReference type="InterPro" id="IPR036259">
    <property type="entry name" value="MFS_trans_sf"/>
</dbReference>
<feature type="transmembrane region" description="Helical" evidence="2">
    <location>
        <begin position="367"/>
        <end position="388"/>
    </location>
</feature>
<dbReference type="Gene3D" id="1.20.1250.20">
    <property type="entry name" value="MFS general substrate transporter like domains"/>
    <property type="match status" value="2"/>
</dbReference>
<name>A0ABD0WQ26_UMBPY</name>
<feature type="transmembrane region" description="Helical" evidence="2">
    <location>
        <begin position="490"/>
        <end position="511"/>
    </location>
</feature>
<dbReference type="PANTHER" id="PTHR11360:SF158">
    <property type="entry name" value="MONOCARBOXYLATE TRANSPORTER 9"/>
    <property type="match status" value="1"/>
</dbReference>
<feature type="transmembrane region" description="Helical" evidence="2">
    <location>
        <begin position="462"/>
        <end position="484"/>
    </location>
</feature>
<dbReference type="Pfam" id="PF07690">
    <property type="entry name" value="MFS_1"/>
    <property type="match status" value="2"/>
</dbReference>
<feature type="transmembrane region" description="Helical" evidence="2">
    <location>
        <begin position="58"/>
        <end position="77"/>
    </location>
</feature>
<gene>
    <name evidence="4" type="ORF">UPYG_G00327870</name>
</gene>
<feature type="transmembrane region" description="Helical" evidence="2">
    <location>
        <begin position="423"/>
        <end position="442"/>
    </location>
</feature>
<feature type="transmembrane region" description="Helical" evidence="2">
    <location>
        <begin position="184"/>
        <end position="203"/>
    </location>
</feature>
<evidence type="ECO:0000313" key="5">
    <source>
        <dbReference type="Proteomes" id="UP001557470"/>
    </source>
</evidence>
<feature type="transmembrane region" description="Helical" evidence="2">
    <location>
        <begin position="400"/>
        <end position="417"/>
    </location>
</feature>
<comment type="subcellular location">
    <subcellularLocation>
        <location evidence="1">Membrane</location>
        <topology evidence="1">Multi-pass membrane protein</topology>
    </subcellularLocation>
</comment>
<dbReference type="PANTHER" id="PTHR11360">
    <property type="entry name" value="MONOCARBOXYLATE TRANSPORTER"/>
    <property type="match status" value="1"/>
</dbReference>
<feature type="transmembrane region" description="Helical" evidence="2">
    <location>
        <begin position="97"/>
        <end position="121"/>
    </location>
</feature>
<feature type="domain" description="Major facilitator superfamily (MFS) profile" evidence="3">
    <location>
        <begin position="62"/>
        <end position="514"/>
    </location>
</feature>
<evidence type="ECO:0000256" key="1">
    <source>
        <dbReference type="ARBA" id="ARBA00004141"/>
    </source>
</evidence>
<accession>A0ABD0WQ26</accession>
<evidence type="ECO:0000256" key="2">
    <source>
        <dbReference type="SAM" id="Phobius"/>
    </source>
</evidence>
<sequence>MTTAVCTVYVVVLESVRWMSRYDQRSRHILRPRGVSIKPMSTKMSLPQSSAKPLDGGWGWAIVAACFMAQLLAYGSPQSVGVLYPEWLTAFHEGKGMTAWVGSLVSGVGLIASPVCSACVVNFGARPVTIFSGVMVSGGLMLSAFAPNVPFLIFSYGVVVGLGCGLLWAATLTITCQYFDKRRGLALGIVTTGTSVGGFLYATAQVELIQLYGLEGCLLIIGALALNIVACAGPMRALQLPVYYLRQRAAALQRTQEQLYVRSMTNGEPGEPSRTNKKNLHINDLLITIETKDRRANESGLLRCPTLVKMVKAKQRDYSQYLQTTAALLQERVFVCLCVALFCFSLGAFPPLLFLEDVAQSQGLIDGVSPLPLVSIVAISQGVGKLLLGAMADLRGVNSVVLYSLTVLGSGASLLLIPLTQTYVLLQLLSAALGFLSGNWSLTSYCTTSVVGIDRLAQAHGILMFFGGFGVMLGPPVVGWLYDWTLSYDLAFYLSGGCVILGGVCLLLAALPCWNRKTDRLGPQLEYRPDIQYNSSSEQLASVA</sequence>
<keyword evidence="5" id="KW-1185">Reference proteome</keyword>
<dbReference type="GO" id="GO:0016020">
    <property type="term" value="C:membrane"/>
    <property type="evidence" value="ECO:0007669"/>
    <property type="project" value="UniProtKB-SubCell"/>
</dbReference>
<reference evidence="4 5" key="1">
    <citation type="submission" date="2024-06" db="EMBL/GenBank/DDBJ databases">
        <authorList>
            <person name="Pan Q."/>
            <person name="Wen M."/>
            <person name="Jouanno E."/>
            <person name="Zahm M."/>
            <person name="Klopp C."/>
            <person name="Cabau C."/>
            <person name="Louis A."/>
            <person name="Berthelot C."/>
            <person name="Parey E."/>
            <person name="Roest Crollius H."/>
            <person name="Montfort J."/>
            <person name="Robinson-Rechavi M."/>
            <person name="Bouchez O."/>
            <person name="Lampietro C."/>
            <person name="Lopez Roques C."/>
            <person name="Donnadieu C."/>
            <person name="Postlethwait J."/>
            <person name="Bobe J."/>
            <person name="Verreycken H."/>
            <person name="Guiguen Y."/>
        </authorList>
    </citation>
    <scope>NUCLEOTIDE SEQUENCE [LARGE SCALE GENOMIC DNA]</scope>
    <source>
        <strain evidence="4">Up_M1</strain>
        <tissue evidence="4">Testis</tissue>
    </source>
</reference>
<dbReference type="InterPro" id="IPR050327">
    <property type="entry name" value="Proton-linked_MCT"/>
</dbReference>
<proteinExistence type="predicted"/>
<feature type="transmembrane region" description="Helical" evidence="2">
    <location>
        <begin position="333"/>
        <end position="355"/>
    </location>
</feature>
<keyword evidence="2" id="KW-1133">Transmembrane helix</keyword>
<feature type="transmembrane region" description="Helical" evidence="2">
    <location>
        <begin position="152"/>
        <end position="172"/>
    </location>
</feature>
<feature type="transmembrane region" description="Helical" evidence="2">
    <location>
        <begin position="128"/>
        <end position="146"/>
    </location>
</feature>